<dbReference type="InterPro" id="IPR036069">
    <property type="entry name" value="DUF34/NIF3_sf"/>
</dbReference>
<organism evidence="6 7">
    <name type="scientific">Candidatus Gallipaludibacter merdavium</name>
    <dbReference type="NCBI Taxonomy" id="2840839"/>
    <lineage>
        <taxon>Bacteria</taxon>
        <taxon>Pseudomonadati</taxon>
        <taxon>Bacteroidota</taxon>
        <taxon>Bacteroidia</taxon>
        <taxon>Bacteroidales</taxon>
        <taxon>Candidatus Gallipaludibacter</taxon>
    </lineage>
</organism>
<feature type="binding site" evidence="5">
    <location>
        <position position="224"/>
    </location>
    <ligand>
        <name>a divalent metal cation</name>
        <dbReference type="ChEBI" id="CHEBI:60240"/>
        <label>1</label>
    </ligand>
</feature>
<keyword evidence="4 5" id="KW-0479">Metal-binding</keyword>
<name>A0A9D9HSI0_9BACT</name>
<comment type="subunit">
    <text evidence="2">Homohexamer.</text>
</comment>
<gene>
    <name evidence="6" type="ORF">IAA73_01935</name>
</gene>
<dbReference type="Proteomes" id="UP000823641">
    <property type="component" value="Unassembled WGS sequence"/>
</dbReference>
<protein>
    <recommendedName>
        <fullName evidence="3">GTP cyclohydrolase 1 type 2 homolog</fullName>
    </recommendedName>
</protein>
<evidence type="ECO:0000313" key="7">
    <source>
        <dbReference type="Proteomes" id="UP000823641"/>
    </source>
</evidence>
<dbReference type="Pfam" id="PF01784">
    <property type="entry name" value="DUF34_NIF3"/>
    <property type="match status" value="1"/>
</dbReference>
<reference evidence="6" key="1">
    <citation type="submission" date="2020-10" db="EMBL/GenBank/DDBJ databases">
        <authorList>
            <person name="Gilroy R."/>
        </authorList>
    </citation>
    <scope>NUCLEOTIDE SEQUENCE</scope>
    <source>
        <strain evidence="6">G3-3990</strain>
    </source>
</reference>
<dbReference type="PANTHER" id="PTHR13799">
    <property type="entry name" value="NGG1 INTERACTING FACTOR 3"/>
    <property type="match status" value="1"/>
</dbReference>
<feature type="binding site" evidence="5">
    <location>
        <position position="64"/>
    </location>
    <ligand>
        <name>a divalent metal cation</name>
        <dbReference type="ChEBI" id="CHEBI:60240"/>
        <label>2</label>
    </ligand>
</feature>
<feature type="binding site" evidence="5">
    <location>
        <position position="228"/>
    </location>
    <ligand>
        <name>a divalent metal cation</name>
        <dbReference type="ChEBI" id="CHEBI:60240"/>
        <label>1</label>
    </ligand>
</feature>
<dbReference type="EMBL" id="JADIMG010000019">
    <property type="protein sequence ID" value="MBO8459083.1"/>
    <property type="molecule type" value="Genomic_DNA"/>
</dbReference>
<dbReference type="SUPFAM" id="SSF102705">
    <property type="entry name" value="NIF3 (NGG1p interacting factor 3)-like"/>
    <property type="match status" value="1"/>
</dbReference>
<dbReference type="AlphaFoldDB" id="A0A9D9HSI0"/>
<evidence type="ECO:0000256" key="2">
    <source>
        <dbReference type="ARBA" id="ARBA00011643"/>
    </source>
</evidence>
<dbReference type="GO" id="GO:0046872">
    <property type="term" value="F:metal ion binding"/>
    <property type="evidence" value="ECO:0007669"/>
    <property type="project" value="UniProtKB-KW"/>
</dbReference>
<evidence type="ECO:0000256" key="3">
    <source>
        <dbReference type="ARBA" id="ARBA00022112"/>
    </source>
</evidence>
<comment type="similarity">
    <text evidence="1">Belongs to the GTP cyclohydrolase I type 2/NIF3 family.</text>
</comment>
<proteinExistence type="inferred from homology"/>
<evidence type="ECO:0000313" key="6">
    <source>
        <dbReference type="EMBL" id="MBO8459083.1"/>
    </source>
</evidence>
<feature type="binding site" evidence="5">
    <location>
        <position position="65"/>
    </location>
    <ligand>
        <name>a divalent metal cation</name>
        <dbReference type="ChEBI" id="CHEBI:60240"/>
        <label>1</label>
    </ligand>
</feature>
<dbReference type="InterPro" id="IPR002678">
    <property type="entry name" value="DUF34/NIF3"/>
</dbReference>
<reference evidence="6" key="2">
    <citation type="journal article" date="2021" name="PeerJ">
        <title>Extensive microbial diversity within the chicken gut microbiome revealed by metagenomics and culture.</title>
        <authorList>
            <person name="Gilroy R."/>
            <person name="Ravi A."/>
            <person name="Getino M."/>
            <person name="Pursley I."/>
            <person name="Horton D.L."/>
            <person name="Alikhan N.F."/>
            <person name="Baker D."/>
            <person name="Gharbi K."/>
            <person name="Hall N."/>
            <person name="Watson M."/>
            <person name="Adriaenssens E.M."/>
            <person name="Foster-Nyarko E."/>
            <person name="Jarju S."/>
            <person name="Secka A."/>
            <person name="Antonio M."/>
            <person name="Oren A."/>
            <person name="Chaudhuri R.R."/>
            <person name="La Ragione R."/>
            <person name="Hildebrand F."/>
            <person name="Pallen M.J."/>
        </authorList>
    </citation>
    <scope>NUCLEOTIDE SEQUENCE</scope>
    <source>
        <strain evidence="6">G3-3990</strain>
    </source>
</reference>
<evidence type="ECO:0000256" key="4">
    <source>
        <dbReference type="ARBA" id="ARBA00022723"/>
    </source>
</evidence>
<dbReference type="NCBIfam" id="TIGR00486">
    <property type="entry name" value="YbgI_SA1388"/>
    <property type="match status" value="1"/>
</dbReference>
<dbReference type="PANTHER" id="PTHR13799:SF14">
    <property type="entry name" value="GTP CYCLOHYDROLASE 1 TYPE 2 HOMOLOG"/>
    <property type="match status" value="1"/>
</dbReference>
<dbReference type="GO" id="GO:0005737">
    <property type="term" value="C:cytoplasm"/>
    <property type="evidence" value="ECO:0007669"/>
    <property type="project" value="TreeGrafter"/>
</dbReference>
<feature type="binding site" evidence="5">
    <location>
        <position position="103"/>
    </location>
    <ligand>
        <name>a divalent metal cation</name>
        <dbReference type="ChEBI" id="CHEBI:60240"/>
        <label>1</label>
    </ligand>
</feature>
<evidence type="ECO:0000256" key="5">
    <source>
        <dbReference type="PIRSR" id="PIRSR602678-1"/>
    </source>
</evidence>
<comment type="caution">
    <text evidence="6">The sequence shown here is derived from an EMBL/GenBank/DDBJ whole genome shotgun (WGS) entry which is preliminary data.</text>
</comment>
<dbReference type="Gene3D" id="3.40.1390.30">
    <property type="entry name" value="NIF3 (NGG1p interacting factor 3)-like"/>
    <property type="match status" value="2"/>
</dbReference>
<sequence>MLLGDIIAAIEACAPLYYQEEWDNSGLQVGKPDMNVDSALLCVDVTEDIVDEAIRKDCHLIISHHPLMFNGVKHLCDSNSQERCLWKAVKHDMAIYSAHTSLDNWSQGVSHRMAQKLSLQQTKVLSVLEKYPHEGSGMIGYLPQPLPVLQLLEHIKRVFKAPSLRYTDLLGNKPISKIALCGGAGGFLLEEAIRQGAELFLSADFKYHDFFRAEKRIIIADIGHYESEQYAKELLYEIISKKIPTFAIHYAETDRTPVHYL</sequence>
<dbReference type="FunFam" id="3.40.1390.30:FF:000001">
    <property type="entry name" value="GTP cyclohydrolase 1 type 2"/>
    <property type="match status" value="1"/>
</dbReference>
<evidence type="ECO:0000256" key="1">
    <source>
        <dbReference type="ARBA" id="ARBA00006964"/>
    </source>
</evidence>
<accession>A0A9D9HSI0</accession>